<comment type="caution">
    <text evidence="1">The sequence shown here is derived from an EMBL/GenBank/DDBJ whole genome shotgun (WGS) entry which is preliminary data.</text>
</comment>
<dbReference type="RefSeq" id="WP_224611994.1">
    <property type="nucleotide sequence ID" value="NZ_JAIQXV010000022.1"/>
</dbReference>
<dbReference type="Pfam" id="PF14022">
    <property type="entry name" value="DUF4238"/>
    <property type="match status" value="1"/>
</dbReference>
<evidence type="ECO:0000313" key="1">
    <source>
        <dbReference type="EMBL" id="MFC6663083.1"/>
    </source>
</evidence>
<organism evidence="1 2">
    <name type="scientific">Deinococcus multiflagellatus</name>
    <dbReference type="NCBI Taxonomy" id="1656887"/>
    <lineage>
        <taxon>Bacteria</taxon>
        <taxon>Thermotogati</taxon>
        <taxon>Deinococcota</taxon>
        <taxon>Deinococci</taxon>
        <taxon>Deinococcales</taxon>
        <taxon>Deinococcaceae</taxon>
        <taxon>Deinococcus</taxon>
    </lineage>
</organism>
<reference evidence="2" key="1">
    <citation type="journal article" date="2019" name="Int. J. Syst. Evol. Microbiol.">
        <title>The Global Catalogue of Microorganisms (GCM) 10K type strain sequencing project: providing services to taxonomists for standard genome sequencing and annotation.</title>
        <authorList>
            <consortium name="The Broad Institute Genomics Platform"/>
            <consortium name="The Broad Institute Genome Sequencing Center for Infectious Disease"/>
            <person name="Wu L."/>
            <person name="Ma J."/>
        </authorList>
    </citation>
    <scope>NUCLEOTIDE SEQUENCE [LARGE SCALE GENOMIC DNA]</scope>
    <source>
        <strain evidence="2">CCUG 63830</strain>
    </source>
</reference>
<accession>A0ABW1ZRC8</accession>
<dbReference type="InterPro" id="IPR025332">
    <property type="entry name" value="DUF4238"/>
</dbReference>
<sequence length="305" mass="34587">MAGKQKPARRHHVVPKFYLKHWTQPDGRMFAFHLPREQLLPPVKPAEVAYVKGFHTVIGAARPDEFEHWLSANVEDPLARVHQKTLTSLRQQRLLPADLRADLDSLTAYQMLRLPRTRELVKPLLKEAGVPGPLDDSARAWHLEFLRGTDSFVLNMVLESLAEFQLAVLRAPPNRSFWASDAPVLALHDAIEVRSSSHGFRSTTRSKMGRLPGLKHPRAQLYFPLAPDLTAAYFRTSPLLRPYEVQPATRSNVDWVNERTMAHATQLVFGLYPIAPQTDMWQRIKAYREEVAQADQSAKPEAGSS</sequence>
<keyword evidence="2" id="KW-1185">Reference proteome</keyword>
<evidence type="ECO:0000313" key="2">
    <source>
        <dbReference type="Proteomes" id="UP001596317"/>
    </source>
</evidence>
<dbReference type="Proteomes" id="UP001596317">
    <property type="component" value="Unassembled WGS sequence"/>
</dbReference>
<gene>
    <name evidence="1" type="ORF">ACFP90_23850</name>
</gene>
<name>A0ABW1ZRC8_9DEIO</name>
<protein>
    <submittedName>
        <fullName evidence="1">DUF4238 domain-containing protein</fullName>
    </submittedName>
</protein>
<proteinExistence type="predicted"/>
<dbReference type="EMBL" id="JBHSWB010000002">
    <property type="protein sequence ID" value="MFC6663083.1"/>
    <property type="molecule type" value="Genomic_DNA"/>
</dbReference>